<protein>
    <submittedName>
        <fullName evidence="2">Uncharacterized protein</fullName>
    </submittedName>
</protein>
<reference evidence="2" key="2">
    <citation type="submission" date="2021-10" db="EMBL/GenBank/DDBJ databases">
        <title>Phylogenomics reveals ancestral predisposition of the termite-cultivated fungus Termitomyces towards a domesticated lifestyle.</title>
        <authorList>
            <person name="Auxier B."/>
            <person name="Grum-Grzhimaylo A."/>
            <person name="Cardenas M.E."/>
            <person name="Lodge J.D."/>
            <person name="Laessoe T."/>
            <person name="Pedersen O."/>
            <person name="Smith M.E."/>
            <person name="Kuyper T.W."/>
            <person name="Franco-Molano E.A."/>
            <person name="Baroni T.J."/>
            <person name="Aanen D.K."/>
        </authorList>
    </citation>
    <scope>NUCLEOTIDE SEQUENCE</scope>
    <source>
        <strain evidence="2">AP01</strain>
        <tissue evidence="2">Mycelium</tissue>
    </source>
</reference>
<evidence type="ECO:0000313" key="2">
    <source>
        <dbReference type="EMBL" id="KAG5640143.1"/>
    </source>
</evidence>
<feature type="compositionally biased region" description="Basic and acidic residues" evidence="1">
    <location>
        <begin position="40"/>
        <end position="50"/>
    </location>
</feature>
<name>A0A9P7G146_9AGAR</name>
<dbReference type="EMBL" id="JABCKV010001127">
    <property type="protein sequence ID" value="KAG5640143.1"/>
    <property type="molecule type" value="Genomic_DNA"/>
</dbReference>
<gene>
    <name evidence="2" type="ORF">DXG03_000946</name>
</gene>
<comment type="caution">
    <text evidence="2">The sequence shown here is derived from an EMBL/GenBank/DDBJ whole genome shotgun (WGS) entry which is preliminary data.</text>
</comment>
<dbReference type="AlphaFoldDB" id="A0A9P7G146"/>
<keyword evidence="3" id="KW-1185">Reference proteome</keyword>
<proteinExistence type="predicted"/>
<feature type="compositionally biased region" description="Acidic residues" evidence="1">
    <location>
        <begin position="51"/>
        <end position="60"/>
    </location>
</feature>
<sequence length="128" mass="13865">MQAECQIASPVEGSMIASSQNLSEESQEPTILEPSGSPEKPAEDKQKSNNEDMDVEDDPDTTINKLKKPKKVKKGLKLCDQINKLKFADMDTGIAESSLVSLDVPAQSVTVPSAKRRATVNPDKPPTQ</sequence>
<organism evidence="2 3">
    <name type="scientific">Asterophora parasitica</name>
    <dbReference type="NCBI Taxonomy" id="117018"/>
    <lineage>
        <taxon>Eukaryota</taxon>
        <taxon>Fungi</taxon>
        <taxon>Dikarya</taxon>
        <taxon>Basidiomycota</taxon>
        <taxon>Agaricomycotina</taxon>
        <taxon>Agaricomycetes</taxon>
        <taxon>Agaricomycetidae</taxon>
        <taxon>Agaricales</taxon>
        <taxon>Tricholomatineae</taxon>
        <taxon>Lyophyllaceae</taxon>
        <taxon>Asterophora</taxon>
    </lineage>
</organism>
<accession>A0A9P7G146</accession>
<feature type="region of interest" description="Disordered" evidence="1">
    <location>
        <begin position="1"/>
        <end position="70"/>
    </location>
</feature>
<evidence type="ECO:0000256" key="1">
    <source>
        <dbReference type="SAM" id="MobiDB-lite"/>
    </source>
</evidence>
<dbReference type="Proteomes" id="UP000775547">
    <property type="component" value="Unassembled WGS sequence"/>
</dbReference>
<reference evidence="2" key="1">
    <citation type="submission" date="2020-07" db="EMBL/GenBank/DDBJ databases">
        <authorList>
            <person name="Nieuwenhuis M."/>
            <person name="Van De Peppel L.J.J."/>
        </authorList>
    </citation>
    <scope>NUCLEOTIDE SEQUENCE</scope>
    <source>
        <strain evidence="2">AP01</strain>
        <tissue evidence="2">Mycelium</tissue>
    </source>
</reference>
<evidence type="ECO:0000313" key="3">
    <source>
        <dbReference type="Proteomes" id="UP000775547"/>
    </source>
</evidence>